<dbReference type="Pfam" id="PF01738">
    <property type="entry name" value="DLH"/>
    <property type="match status" value="1"/>
</dbReference>
<dbReference type="STRING" id="170623.SAMN04244579_03381"/>
<dbReference type="AlphaFoldDB" id="A0A1H6WQF8"/>
<organism evidence="2 3">
    <name type="scientific">Azotobacter beijerinckii</name>
    <dbReference type="NCBI Taxonomy" id="170623"/>
    <lineage>
        <taxon>Bacteria</taxon>
        <taxon>Pseudomonadati</taxon>
        <taxon>Pseudomonadota</taxon>
        <taxon>Gammaproteobacteria</taxon>
        <taxon>Pseudomonadales</taxon>
        <taxon>Pseudomonadaceae</taxon>
        <taxon>Azotobacter</taxon>
    </lineage>
</organism>
<dbReference type="GO" id="GO:0016787">
    <property type="term" value="F:hydrolase activity"/>
    <property type="evidence" value="ECO:0007669"/>
    <property type="project" value="InterPro"/>
</dbReference>
<evidence type="ECO:0000259" key="1">
    <source>
        <dbReference type="Pfam" id="PF01738"/>
    </source>
</evidence>
<evidence type="ECO:0000313" key="2">
    <source>
        <dbReference type="EMBL" id="SEJ17414.1"/>
    </source>
</evidence>
<dbReference type="InterPro" id="IPR051049">
    <property type="entry name" value="Dienelactone_hydrolase-like"/>
</dbReference>
<name>A0A1H6WQF8_9GAMM</name>
<gene>
    <name evidence="2" type="ORF">SAMN04244579_03381</name>
</gene>
<dbReference type="Proteomes" id="UP000199005">
    <property type="component" value="Unassembled WGS sequence"/>
</dbReference>
<sequence length="236" mass="24886">MGSTLQIEATDGSGRFDAYVALPPSGRGPAVVIGQEICGVNANIRAVADRYAGEGYVAVAPDLFWRIEPGVELGYEGADREKAFSLFGKFDVDKGVEDIVTTFAAARRMPEVDAAAGAGFVGFCLGGKLAYLTAARSDVACSVGYYGVGIEHLLEEAANIRGRLVLHIAEGDAFCPGKVRAAIHAGLDGRPNVELYDYPGCEHAFARSGGLRHNPAAAELAHQRSLAALRREIGPH</sequence>
<evidence type="ECO:0000313" key="3">
    <source>
        <dbReference type="Proteomes" id="UP000199005"/>
    </source>
</evidence>
<reference evidence="2 3" key="1">
    <citation type="submission" date="2016-10" db="EMBL/GenBank/DDBJ databases">
        <authorList>
            <person name="de Groot N.N."/>
        </authorList>
    </citation>
    <scope>NUCLEOTIDE SEQUENCE [LARGE SCALE GENOMIC DNA]</scope>
    <source>
        <strain evidence="2 3">DSM 1041</strain>
    </source>
</reference>
<dbReference type="SUPFAM" id="SSF53474">
    <property type="entry name" value="alpha/beta-Hydrolases"/>
    <property type="match status" value="1"/>
</dbReference>
<dbReference type="PANTHER" id="PTHR46623:SF6">
    <property type="entry name" value="ALPHA_BETA-HYDROLASES SUPERFAMILY PROTEIN"/>
    <property type="match status" value="1"/>
</dbReference>
<proteinExistence type="predicted"/>
<dbReference type="Gene3D" id="3.40.50.1820">
    <property type="entry name" value="alpha/beta hydrolase"/>
    <property type="match status" value="1"/>
</dbReference>
<accession>A0A1H6WQF8</accession>
<dbReference type="RefSeq" id="WP_090901388.1">
    <property type="nucleotide sequence ID" value="NZ_FNYO01000047.1"/>
</dbReference>
<dbReference type="InterPro" id="IPR029058">
    <property type="entry name" value="AB_hydrolase_fold"/>
</dbReference>
<dbReference type="PANTHER" id="PTHR46623">
    <property type="entry name" value="CARBOXYMETHYLENEBUTENOLIDASE-RELATED"/>
    <property type="match status" value="1"/>
</dbReference>
<feature type="domain" description="Dienelactone hydrolase" evidence="1">
    <location>
        <begin position="16"/>
        <end position="230"/>
    </location>
</feature>
<dbReference type="InterPro" id="IPR002925">
    <property type="entry name" value="Dienelactn_hydro"/>
</dbReference>
<protein>
    <submittedName>
        <fullName evidence="2">Carboxymethylenebutenolidase</fullName>
    </submittedName>
</protein>
<dbReference type="EMBL" id="FNYO01000047">
    <property type="protein sequence ID" value="SEJ17414.1"/>
    <property type="molecule type" value="Genomic_DNA"/>
</dbReference>